<comment type="caution">
    <text evidence="2">The sequence shown here is derived from an EMBL/GenBank/DDBJ whole genome shotgun (WGS) entry which is preliminary data.</text>
</comment>
<accession>A0A368EYS2</accession>
<dbReference type="PANTHER" id="PTHR11365:SF2">
    <property type="entry name" value="5-OXOPROLINASE"/>
    <property type="match status" value="1"/>
</dbReference>
<sequence>MIAERFAALSERATNELSSQGFAEVHCEYFLHMRFARTDCAIMVTANYEPQDTDTLLNFVRAFKATYKREFGFILEDRDIIIDDIRIRGVASSGVERNERMGATDDPEHPVSVGSSRTFFEGGFLDTSIYNKKDLLAGHIIRGPAMIIDRNR</sequence>
<dbReference type="Pfam" id="PF19278">
    <property type="entry name" value="Hydant_A_C"/>
    <property type="match status" value="1"/>
</dbReference>
<keyword evidence="3" id="KW-1185">Reference proteome</keyword>
<reference evidence="2 3" key="1">
    <citation type="submission" date="2014-10" db="EMBL/GenBank/DDBJ databases">
        <title>Draft genome of the hookworm Ancylostoma caninum.</title>
        <authorList>
            <person name="Mitreva M."/>
        </authorList>
    </citation>
    <scope>NUCLEOTIDE SEQUENCE [LARGE SCALE GENOMIC DNA]</scope>
    <source>
        <strain evidence="2 3">Baltimore</strain>
    </source>
</reference>
<dbReference type="EMBL" id="JOJR01024717">
    <property type="protein sequence ID" value="RCN23890.1"/>
    <property type="molecule type" value="Genomic_DNA"/>
</dbReference>
<dbReference type="InterPro" id="IPR049517">
    <property type="entry name" value="ACX-like_C"/>
</dbReference>
<dbReference type="Proteomes" id="UP000252519">
    <property type="component" value="Unassembled WGS sequence"/>
</dbReference>
<dbReference type="GO" id="GO:0006749">
    <property type="term" value="P:glutathione metabolic process"/>
    <property type="evidence" value="ECO:0007669"/>
    <property type="project" value="TreeGrafter"/>
</dbReference>
<dbReference type="STRING" id="29170.A0A368EYS2"/>
<name>A0A368EYS2_ANCCA</name>
<dbReference type="PANTHER" id="PTHR11365">
    <property type="entry name" value="5-OXOPROLINASE RELATED"/>
    <property type="match status" value="1"/>
</dbReference>
<evidence type="ECO:0000313" key="3">
    <source>
        <dbReference type="Proteomes" id="UP000252519"/>
    </source>
</evidence>
<dbReference type="GO" id="GO:0005829">
    <property type="term" value="C:cytosol"/>
    <property type="evidence" value="ECO:0007669"/>
    <property type="project" value="TreeGrafter"/>
</dbReference>
<dbReference type="InterPro" id="IPR045079">
    <property type="entry name" value="Oxoprolinase-like"/>
</dbReference>
<dbReference type="AlphaFoldDB" id="A0A368EYS2"/>
<evidence type="ECO:0000313" key="2">
    <source>
        <dbReference type="EMBL" id="RCN23890.1"/>
    </source>
</evidence>
<evidence type="ECO:0000259" key="1">
    <source>
        <dbReference type="Pfam" id="PF19278"/>
    </source>
</evidence>
<protein>
    <recommendedName>
        <fullName evidence="1">Acetophenone carboxylase-like C-terminal domain-containing protein</fullName>
    </recommendedName>
</protein>
<dbReference type="GO" id="GO:0017168">
    <property type="term" value="F:5-oxoprolinase (ATP-hydrolyzing) activity"/>
    <property type="evidence" value="ECO:0007669"/>
    <property type="project" value="TreeGrafter"/>
</dbReference>
<feature type="domain" description="Acetophenone carboxylase-like C-terminal" evidence="1">
    <location>
        <begin position="2"/>
        <end position="147"/>
    </location>
</feature>
<organism evidence="2 3">
    <name type="scientific">Ancylostoma caninum</name>
    <name type="common">Dog hookworm</name>
    <dbReference type="NCBI Taxonomy" id="29170"/>
    <lineage>
        <taxon>Eukaryota</taxon>
        <taxon>Metazoa</taxon>
        <taxon>Ecdysozoa</taxon>
        <taxon>Nematoda</taxon>
        <taxon>Chromadorea</taxon>
        <taxon>Rhabditida</taxon>
        <taxon>Rhabditina</taxon>
        <taxon>Rhabditomorpha</taxon>
        <taxon>Strongyloidea</taxon>
        <taxon>Ancylostomatidae</taxon>
        <taxon>Ancylostomatinae</taxon>
        <taxon>Ancylostoma</taxon>
    </lineage>
</organism>
<gene>
    <name evidence="2" type="ORF">ANCCAN_30421</name>
</gene>
<dbReference type="OrthoDB" id="3643at2759"/>
<proteinExistence type="predicted"/>